<feature type="domain" description="RRM" evidence="4">
    <location>
        <begin position="189"/>
        <end position="267"/>
    </location>
</feature>
<dbReference type="Pfam" id="PF00076">
    <property type="entry name" value="RRM_1"/>
    <property type="match status" value="2"/>
</dbReference>
<evidence type="ECO:0000313" key="5">
    <source>
        <dbReference type="EMBL" id="OIT32573.1"/>
    </source>
</evidence>
<keyword evidence="1 2" id="KW-0694">RNA-binding</keyword>
<name>A0A314KTG2_NICAT</name>
<dbReference type="Gene3D" id="3.30.70.330">
    <property type="match status" value="2"/>
</dbReference>
<protein>
    <submittedName>
        <fullName evidence="5">33 kDa ribonucleoprotein, chloroplastic</fullName>
    </submittedName>
</protein>
<evidence type="ECO:0000259" key="4">
    <source>
        <dbReference type="PROSITE" id="PS50102"/>
    </source>
</evidence>
<dbReference type="GO" id="GO:1901259">
    <property type="term" value="P:chloroplast rRNA processing"/>
    <property type="evidence" value="ECO:0007669"/>
    <property type="project" value="TreeGrafter"/>
</dbReference>
<dbReference type="InterPro" id="IPR035979">
    <property type="entry name" value="RBD_domain_sf"/>
</dbReference>
<sequence>MAAIEVVASSIFSSPPSSSSSSYLKFPLFPNSIRLENSTHYSSVSLESLLCPLPPPSRNQWSHQLHCSTVEKVAVQEKEENTEKIQISNQRRKLFVLNLPWSLTVPDIKTLFAESGIVEDVEIIKTKDGKNRGFAFVTMSSGEEAQAAIDKLDSYELLGRIIRVEFAKRFKKPAGAPPPSTPPRGETRHKLYVSNLAWKVRSTHLRDFFSTNHNPVSVRVVFDNASGRAAGYGFVSFDTKEEAEAALSAFDGKELMGRPIRLKFSERDADGSENKEEPSTQESPEEP</sequence>
<feature type="domain" description="RRM" evidence="4">
    <location>
        <begin position="92"/>
        <end position="169"/>
    </location>
</feature>
<gene>
    <name evidence="5" type="primary">ROC5_1</name>
    <name evidence="5" type="ORF">A4A49_36943</name>
</gene>
<dbReference type="InterPro" id="IPR012677">
    <property type="entry name" value="Nucleotide-bd_a/b_plait_sf"/>
</dbReference>
<accession>A0A314KTG2</accession>
<keyword evidence="6" id="KW-1185">Reference proteome</keyword>
<keyword evidence="5" id="KW-0687">Ribonucleoprotein</keyword>
<proteinExistence type="predicted"/>
<feature type="compositionally biased region" description="Basic and acidic residues" evidence="3">
    <location>
        <begin position="263"/>
        <end position="278"/>
    </location>
</feature>
<evidence type="ECO:0000256" key="3">
    <source>
        <dbReference type="SAM" id="MobiDB-lite"/>
    </source>
</evidence>
<dbReference type="PANTHER" id="PTHR48025:SF6">
    <property type="entry name" value="RRM DOMAIN-CONTAINING PROTEIN"/>
    <property type="match status" value="1"/>
</dbReference>
<dbReference type="InterPro" id="IPR050502">
    <property type="entry name" value="Euk_RNA-bind_prot"/>
</dbReference>
<dbReference type="KEGG" id="nau:109207151"/>
<dbReference type="SUPFAM" id="SSF54928">
    <property type="entry name" value="RNA-binding domain, RBD"/>
    <property type="match status" value="2"/>
</dbReference>
<feature type="region of interest" description="Disordered" evidence="3">
    <location>
        <begin position="263"/>
        <end position="287"/>
    </location>
</feature>
<dbReference type="OrthoDB" id="439808at2759"/>
<evidence type="ECO:0000313" key="6">
    <source>
        <dbReference type="Proteomes" id="UP000187609"/>
    </source>
</evidence>
<dbReference type="STRING" id="49451.A0A314KTG2"/>
<dbReference type="Proteomes" id="UP000187609">
    <property type="component" value="Unassembled WGS sequence"/>
</dbReference>
<dbReference type="GO" id="GO:1990904">
    <property type="term" value="C:ribonucleoprotein complex"/>
    <property type="evidence" value="ECO:0007669"/>
    <property type="project" value="UniProtKB-KW"/>
</dbReference>
<dbReference type="PROSITE" id="PS50102">
    <property type="entry name" value="RRM"/>
    <property type="match status" value="2"/>
</dbReference>
<comment type="caution">
    <text evidence="5">The sequence shown here is derived from an EMBL/GenBank/DDBJ whole genome shotgun (WGS) entry which is preliminary data.</text>
</comment>
<dbReference type="AlphaFoldDB" id="A0A314KTG2"/>
<dbReference type="GeneID" id="109207151"/>
<organism evidence="5 6">
    <name type="scientific">Nicotiana attenuata</name>
    <name type="common">Coyote tobacco</name>
    <dbReference type="NCBI Taxonomy" id="49451"/>
    <lineage>
        <taxon>Eukaryota</taxon>
        <taxon>Viridiplantae</taxon>
        <taxon>Streptophyta</taxon>
        <taxon>Embryophyta</taxon>
        <taxon>Tracheophyta</taxon>
        <taxon>Spermatophyta</taxon>
        <taxon>Magnoliopsida</taxon>
        <taxon>eudicotyledons</taxon>
        <taxon>Gunneridae</taxon>
        <taxon>Pentapetalae</taxon>
        <taxon>asterids</taxon>
        <taxon>lamiids</taxon>
        <taxon>Solanales</taxon>
        <taxon>Solanaceae</taxon>
        <taxon>Nicotianoideae</taxon>
        <taxon>Nicotianeae</taxon>
        <taxon>Nicotiana</taxon>
    </lineage>
</organism>
<dbReference type="GO" id="GO:0009535">
    <property type="term" value="C:chloroplast thylakoid membrane"/>
    <property type="evidence" value="ECO:0007669"/>
    <property type="project" value="TreeGrafter"/>
</dbReference>
<dbReference type="GO" id="GO:0003729">
    <property type="term" value="F:mRNA binding"/>
    <property type="evidence" value="ECO:0007669"/>
    <property type="project" value="TreeGrafter"/>
</dbReference>
<dbReference type="SMR" id="A0A314KTG2"/>
<reference evidence="5" key="1">
    <citation type="submission" date="2016-11" db="EMBL/GenBank/DDBJ databases">
        <title>The genome of Nicotiana attenuata.</title>
        <authorList>
            <person name="Xu S."/>
            <person name="Brockmoeller T."/>
            <person name="Gaquerel E."/>
            <person name="Navarro A."/>
            <person name="Kuhl H."/>
            <person name="Gase K."/>
            <person name="Ling Z."/>
            <person name="Zhou W."/>
            <person name="Kreitzer C."/>
            <person name="Stanke M."/>
            <person name="Tang H."/>
            <person name="Lyons E."/>
            <person name="Pandey P."/>
            <person name="Pandey S.P."/>
            <person name="Timmermann B."/>
            <person name="Baldwin I.T."/>
        </authorList>
    </citation>
    <scope>NUCLEOTIDE SEQUENCE [LARGE SCALE GENOMIC DNA]</scope>
    <source>
        <strain evidence="5">UT</strain>
    </source>
</reference>
<dbReference type="Gramene" id="OIT32573">
    <property type="protein sequence ID" value="OIT32573"/>
    <property type="gene ID" value="A4A49_36943"/>
</dbReference>
<dbReference type="InterPro" id="IPR000504">
    <property type="entry name" value="RRM_dom"/>
</dbReference>
<dbReference type="SMART" id="SM00360">
    <property type="entry name" value="RRM"/>
    <property type="match status" value="2"/>
</dbReference>
<dbReference type="PANTHER" id="PTHR48025">
    <property type="entry name" value="OS02G0815200 PROTEIN"/>
    <property type="match status" value="1"/>
</dbReference>
<dbReference type="EMBL" id="MJEQ01001031">
    <property type="protein sequence ID" value="OIT32573.1"/>
    <property type="molecule type" value="Genomic_DNA"/>
</dbReference>
<evidence type="ECO:0000256" key="2">
    <source>
        <dbReference type="PROSITE-ProRule" id="PRU00176"/>
    </source>
</evidence>
<evidence type="ECO:0000256" key="1">
    <source>
        <dbReference type="ARBA" id="ARBA00022884"/>
    </source>
</evidence>